<feature type="compositionally biased region" description="Polar residues" evidence="1">
    <location>
        <begin position="297"/>
        <end position="311"/>
    </location>
</feature>
<comment type="caution">
    <text evidence="2">The sequence shown here is derived from an EMBL/GenBank/DDBJ whole genome shotgun (WGS) entry which is preliminary data.</text>
</comment>
<feature type="region of interest" description="Disordered" evidence="1">
    <location>
        <begin position="226"/>
        <end position="332"/>
    </location>
</feature>
<keyword evidence="3" id="KW-1185">Reference proteome</keyword>
<organism evidence="2 3">
    <name type="scientific">Bugula neritina</name>
    <name type="common">Brown bryozoan</name>
    <name type="synonym">Sertularia neritina</name>
    <dbReference type="NCBI Taxonomy" id="10212"/>
    <lineage>
        <taxon>Eukaryota</taxon>
        <taxon>Metazoa</taxon>
        <taxon>Spiralia</taxon>
        <taxon>Lophotrochozoa</taxon>
        <taxon>Bryozoa</taxon>
        <taxon>Gymnolaemata</taxon>
        <taxon>Cheilostomatida</taxon>
        <taxon>Flustrina</taxon>
        <taxon>Buguloidea</taxon>
        <taxon>Bugulidae</taxon>
        <taxon>Bugula</taxon>
    </lineage>
</organism>
<feature type="compositionally biased region" description="Low complexity" evidence="1">
    <location>
        <begin position="282"/>
        <end position="296"/>
    </location>
</feature>
<evidence type="ECO:0000313" key="2">
    <source>
        <dbReference type="EMBL" id="KAF6031372.1"/>
    </source>
</evidence>
<dbReference type="AlphaFoldDB" id="A0A7J7JYC7"/>
<reference evidence="2" key="1">
    <citation type="submission" date="2020-06" db="EMBL/GenBank/DDBJ databases">
        <title>Draft genome of Bugula neritina, a colonial animal packing powerful symbionts and potential medicines.</title>
        <authorList>
            <person name="Rayko M."/>
        </authorList>
    </citation>
    <scope>NUCLEOTIDE SEQUENCE [LARGE SCALE GENOMIC DNA]</scope>
    <source>
        <strain evidence="2">Kwan_BN1</strain>
    </source>
</reference>
<dbReference type="EMBL" id="VXIV02001608">
    <property type="protein sequence ID" value="KAF6031372.1"/>
    <property type="molecule type" value="Genomic_DNA"/>
</dbReference>
<dbReference type="Proteomes" id="UP000593567">
    <property type="component" value="Unassembled WGS sequence"/>
</dbReference>
<feature type="compositionally biased region" description="Basic and acidic residues" evidence="1">
    <location>
        <begin position="316"/>
        <end position="325"/>
    </location>
</feature>
<proteinExistence type="predicted"/>
<evidence type="ECO:0000313" key="3">
    <source>
        <dbReference type="Proteomes" id="UP000593567"/>
    </source>
</evidence>
<evidence type="ECO:0000256" key="1">
    <source>
        <dbReference type="SAM" id="MobiDB-lite"/>
    </source>
</evidence>
<protein>
    <submittedName>
        <fullName evidence="2">Uncharacterized protein</fullName>
    </submittedName>
</protein>
<name>A0A7J7JYC7_BUGNE</name>
<accession>A0A7J7JYC7</accession>
<feature type="compositionally biased region" description="Basic and acidic residues" evidence="1">
    <location>
        <begin position="250"/>
        <end position="261"/>
    </location>
</feature>
<gene>
    <name evidence="2" type="ORF">EB796_010314</name>
</gene>
<sequence>MTSINSCQDSVNSMAQAFPEVLKHFVVESEKAVKIAKDEVQEHISKYGVESQAVVNIQNRLNSEVEAVNKECQAEMALYTNSVTSHLKDLDRTAYSIVEQAKATNQTFVDSVSAKVADITTTLTEADAASLAATNRLSDITSERANLLSAYSDVSVSSYKDATNKLDKLVGTDMKEYQSSGGTPTKTNYEHVTDITPALPRAELLATFRADSQSSKEDMAARLELPLTDSEEEEVPPVAIEQDESNTSVDDLKESSDKENIAEVVGGVSTRRRGGGIPRSNKAPSTSSAKSYPSTSGKGKNPTTSRSQASKTVKRKIPEVPDHPKKQSRNNP</sequence>